<dbReference type="SUPFAM" id="SSF101327">
    <property type="entry name" value="YgfB-like"/>
    <property type="match status" value="1"/>
</dbReference>
<sequence length="73" mass="8286">MIEPPVFTDAQAVPTRGVLERPRAPGRTMRYCELAGFLFAVACSPELVQPSEWLPLVFNEKTVFDIIYIIRMS</sequence>
<dbReference type="AlphaFoldDB" id="A0A1F6TQQ7"/>
<reference evidence="1 2" key="1">
    <citation type="journal article" date="2016" name="Nat. Commun.">
        <title>Thousands of microbial genomes shed light on interconnected biogeochemical processes in an aquifer system.</title>
        <authorList>
            <person name="Anantharaman K."/>
            <person name="Brown C.T."/>
            <person name="Hug L.A."/>
            <person name="Sharon I."/>
            <person name="Castelle C.J."/>
            <person name="Probst A.J."/>
            <person name="Thomas B.C."/>
            <person name="Singh A."/>
            <person name="Wilkins M.J."/>
            <person name="Karaoz U."/>
            <person name="Brodie E.L."/>
            <person name="Williams K.H."/>
            <person name="Hubbard S.S."/>
            <person name="Banfield J.F."/>
        </authorList>
    </citation>
    <scope>NUCLEOTIDE SEQUENCE [LARGE SCALE GENOMIC DNA]</scope>
</reference>
<evidence type="ECO:0000313" key="2">
    <source>
        <dbReference type="Proteomes" id="UP000179360"/>
    </source>
</evidence>
<dbReference type="InterPro" id="IPR011978">
    <property type="entry name" value="YgfB-like"/>
</dbReference>
<dbReference type="EMBL" id="MFSY01000018">
    <property type="protein sequence ID" value="OGI47473.1"/>
    <property type="molecule type" value="Genomic_DNA"/>
</dbReference>
<accession>A0A1F6TQQ7</accession>
<proteinExistence type="predicted"/>
<evidence type="ECO:0000313" key="1">
    <source>
        <dbReference type="EMBL" id="OGI47473.1"/>
    </source>
</evidence>
<dbReference type="InterPro" id="IPR036255">
    <property type="entry name" value="YgfB-like_sf"/>
</dbReference>
<dbReference type="Proteomes" id="UP000179360">
    <property type="component" value="Unassembled WGS sequence"/>
</dbReference>
<protein>
    <submittedName>
        <fullName evidence="1">Uncharacterized protein</fullName>
    </submittedName>
</protein>
<dbReference type="Pfam" id="PF03695">
    <property type="entry name" value="UPF0149"/>
    <property type="match status" value="1"/>
</dbReference>
<organism evidence="1 2">
    <name type="scientific">Candidatus Muproteobacteria bacterium RIFCSPHIGHO2_01_FULL_65_16</name>
    <dbReference type="NCBI Taxonomy" id="1817764"/>
    <lineage>
        <taxon>Bacteria</taxon>
        <taxon>Pseudomonadati</taxon>
        <taxon>Pseudomonadota</taxon>
        <taxon>Candidatus Muproteobacteria</taxon>
    </lineage>
</organism>
<dbReference type="NCBIfam" id="TIGR02292">
    <property type="entry name" value="ygfB_yecA"/>
    <property type="match status" value="1"/>
</dbReference>
<comment type="caution">
    <text evidence="1">The sequence shown here is derived from an EMBL/GenBank/DDBJ whole genome shotgun (WGS) entry which is preliminary data.</text>
</comment>
<name>A0A1F6TQQ7_9PROT</name>
<gene>
    <name evidence="1" type="ORF">A2637_03240</name>
</gene>